<dbReference type="SUPFAM" id="SSF51658">
    <property type="entry name" value="Xylose isomerase-like"/>
    <property type="match status" value="1"/>
</dbReference>
<organism evidence="2 3">
    <name type="scientific">Quadrisphaera setariae</name>
    <dbReference type="NCBI Taxonomy" id="2593304"/>
    <lineage>
        <taxon>Bacteria</taxon>
        <taxon>Bacillati</taxon>
        <taxon>Actinomycetota</taxon>
        <taxon>Actinomycetes</taxon>
        <taxon>Kineosporiales</taxon>
        <taxon>Kineosporiaceae</taxon>
        <taxon>Quadrisphaera</taxon>
    </lineage>
</organism>
<dbReference type="GO" id="GO:0016853">
    <property type="term" value="F:isomerase activity"/>
    <property type="evidence" value="ECO:0007669"/>
    <property type="project" value="UniProtKB-KW"/>
</dbReference>
<dbReference type="AlphaFoldDB" id="A0A5C8Z7K2"/>
<dbReference type="InterPro" id="IPR050312">
    <property type="entry name" value="IolE/XylAMocC-like"/>
</dbReference>
<comment type="caution">
    <text evidence="2">The sequence shown here is derived from an EMBL/GenBank/DDBJ whole genome shotgun (WGS) entry which is preliminary data.</text>
</comment>
<evidence type="ECO:0000313" key="3">
    <source>
        <dbReference type="Proteomes" id="UP000321234"/>
    </source>
</evidence>
<keyword evidence="2" id="KW-0413">Isomerase</keyword>
<dbReference type="InterPro" id="IPR013022">
    <property type="entry name" value="Xyl_isomerase-like_TIM-brl"/>
</dbReference>
<dbReference type="RefSeq" id="WP_147927603.1">
    <property type="nucleotide sequence ID" value="NZ_VKAC01000011.1"/>
</dbReference>
<sequence>MTAPVSVDVSCLLGDAGGDPAAAVHRAVASGFTAVEPWAFDQHVDAYRTALRASGASAPSGRASTLDAERPDDVFDAALELGIGVVVDGCTDAGRWSSAERAAQLAARVNDLAAAAHARGLRLAYRTGSVELRSTVHGTHALHVFVRQLDPRVGLDVDVFAASAAGTNAALLLQVLGERVRILHLTDGSFDSPAPRQRPLGWGGLNLPRILRAAPQAARVLTFTDPAADVTASLRRSLRWLQAHEDQQTHQP</sequence>
<keyword evidence="3" id="KW-1185">Reference proteome</keyword>
<accession>A0A5C8Z7K2</accession>
<protein>
    <submittedName>
        <fullName evidence="2">Sugar phosphate isomerase/epimerase</fullName>
    </submittedName>
</protein>
<dbReference type="OrthoDB" id="5182842at2"/>
<gene>
    <name evidence="2" type="ORF">FMM08_17115</name>
</gene>
<dbReference type="EMBL" id="VKAC01000011">
    <property type="protein sequence ID" value="TXR52836.1"/>
    <property type="molecule type" value="Genomic_DNA"/>
</dbReference>
<dbReference type="Gene3D" id="3.20.20.150">
    <property type="entry name" value="Divalent-metal-dependent TIM barrel enzymes"/>
    <property type="match status" value="1"/>
</dbReference>
<evidence type="ECO:0000313" key="2">
    <source>
        <dbReference type="EMBL" id="TXR52836.1"/>
    </source>
</evidence>
<dbReference type="PANTHER" id="PTHR12110:SF41">
    <property type="entry name" value="INOSOSE DEHYDRATASE"/>
    <property type="match status" value="1"/>
</dbReference>
<dbReference type="Pfam" id="PF01261">
    <property type="entry name" value="AP_endonuc_2"/>
    <property type="match status" value="1"/>
</dbReference>
<proteinExistence type="predicted"/>
<dbReference type="PANTHER" id="PTHR12110">
    <property type="entry name" value="HYDROXYPYRUVATE ISOMERASE"/>
    <property type="match status" value="1"/>
</dbReference>
<feature type="domain" description="Xylose isomerase-like TIM barrel" evidence="1">
    <location>
        <begin position="26"/>
        <end position="214"/>
    </location>
</feature>
<reference evidence="2 3" key="1">
    <citation type="submission" date="2019-07" db="EMBL/GenBank/DDBJ databases">
        <title>Quadrisphaera sp. strain DD2A genome sequencing and assembly.</title>
        <authorList>
            <person name="Kim I."/>
        </authorList>
    </citation>
    <scope>NUCLEOTIDE SEQUENCE [LARGE SCALE GENOMIC DNA]</scope>
    <source>
        <strain evidence="2 3">DD2A</strain>
    </source>
</reference>
<dbReference type="Proteomes" id="UP000321234">
    <property type="component" value="Unassembled WGS sequence"/>
</dbReference>
<evidence type="ECO:0000259" key="1">
    <source>
        <dbReference type="Pfam" id="PF01261"/>
    </source>
</evidence>
<name>A0A5C8Z7K2_9ACTN</name>
<dbReference type="InterPro" id="IPR036237">
    <property type="entry name" value="Xyl_isomerase-like_sf"/>
</dbReference>